<dbReference type="Gene3D" id="2.10.70.100">
    <property type="match status" value="1"/>
</dbReference>
<dbReference type="PANTHER" id="PTHR43304:SF1">
    <property type="entry name" value="PAC DOMAIN-CONTAINING PROTEIN"/>
    <property type="match status" value="1"/>
</dbReference>
<evidence type="ECO:0000256" key="5">
    <source>
        <dbReference type="ARBA" id="ARBA00022777"/>
    </source>
</evidence>
<dbReference type="SMART" id="SM00530">
    <property type="entry name" value="HTH_XRE"/>
    <property type="match status" value="1"/>
</dbReference>
<dbReference type="EMBL" id="BPQV01000005">
    <property type="protein sequence ID" value="GJE27384.1"/>
    <property type="molecule type" value="Genomic_DNA"/>
</dbReference>
<evidence type="ECO:0000259" key="6">
    <source>
        <dbReference type="PROSITE" id="PS50112"/>
    </source>
</evidence>
<evidence type="ECO:0000256" key="3">
    <source>
        <dbReference type="ARBA" id="ARBA00022553"/>
    </source>
</evidence>
<feature type="domain" description="PAC" evidence="7">
    <location>
        <begin position="96"/>
        <end position="148"/>
    </location>
</feature>
<feature type="domain" description="PAS" evidence="6">
    <location>
        <begin position="22"/>
        <end position="94"/>
    </location>
</feature>
<dbReference type="SUPFAM" id="SSF47413">
    <property type="entry name" value="lambda repressor-like DNA-binding domains"/>
    <property type="match status" value="1"/>
</dbReference>
<dbReference type="Gene3D" id="3.30.450.20">
    <property type="entry name" value="PAS domain"/>
    <property type="match status" value="2"/>
</dbReference>
<dbReference type="NCBIfam" id="TIGR00229">
    <property type="entry name" value="sensory_box"/>
    <property type="match status" value="2"/>
</dbReference>
<keyword evidence="10" id="KW-1185">Reference proteome</keyword>
<evidence type="ECO:0000259" key="7">
    <source>
        <dbReference type="PROSITE" id="PS50113"/>
    </source>
</evidence>
<dbReference type="PROSITE" id="PS50112">
    <property type="entry name" value="PAS"/>
    <property type="match status" value="1"/>
</dbReference>
<dbReference type="Proteomes" id="UP001055156">
    <property type="component" value="Unassembled WGS sequence"/>
</dbReference>
<evidence type="ECO:0000259" key="8">
    <source>
        <dbReference type="PROSITE" id="PS50943"/>
    </source>
</evidence>
<dbReference type="RefSeq" id="WP_238311219.1">
    <property type="nucleotide sequence ID" value="NZ_BPQV01000005.1"/>
</dbReference>
<gene>
    <name evidence="9" type="ORF">LKMONMHP_2243</name>
</gene>
<protein>
    <recommendedName>
        <fullName evidence="2">histidine kinase</fullName>
        <ecNumber evidence="2">2.7.13.3</ecNumber>
    </recommendedName>
</protein>
<dbReference type="EC" id="2.7.13.3" evidence="2"/>
<evidence type="ECO:0000256" key="4">
    <source>
        <dbReference type="ARBA" id="ARBA00022679"/>
    </source>
</evidence>
<keyword evidence="3" id="KW-0597">Phosphoprotein</keyword>
<name>A0ABQ4TA60_METOR</name>
<proteinExistence type="predicted"/>
<accession>A0ABQ4TA60</accession>
<evidence type="ECO:0000313" key="9">
    <source>
        <dbReference type="EMBL" id="GJE27384.1"/>
    </source>
</evidence>
<dbReference type="InterPro" id="IPR000700">
    <property type="entry name" value="PAS-assoc_C"/>
</dbReference>
<dbReference type="SMART" id="SM00086">
    <property type="entry name" value="PAC"/>
    <property type="match status" value="2"/>
</dbReference>
<feature type="domain" description="PAC" evidence="7">
    <location>
        <begin position="221"/>
        <end position="273"/>
    </location>
</feature>
<dbReference type="InterPro" id="IPR001610">
    <property type="entry name" value="PAC"/>
</dbReference>
<keyword evidence="5" id="KW-0418">Kinase</keyword>
<dbReference type="InterPro" id="IPR035965">
    <property type="entry name" value="PAS-like_dom_sf"/>
</dbReference>
<sequence>MPTRSLLRAAPREQGASLRGLSSRHFLKLIEDTGEVGFWSADLSGERFEASVGLSRILGLDPTVVVTFDMWLDMIHPEDQAAHGDQIEVLRSGQPIAREFRVIRPDRTQRWLLHRAEVILGPDGQPSHGMGVVFDVTLRHDTLKAIRQHHDRMNALITARMAAFWVIKPNGAPSEMLQWMALTGQTRAETEGHGWLNAIHPDDRARTQAAWAAAVAETTPYNADYRIRCADGVYRWFNARGAPVLNKDGSVREWVGVCLGVPGRGRLGSEASSPSPVVSASPDEASGQLLTPAQIRAARGMACLSKEELARRANVSVSTIVRLEDGESPVRPRADTLLAVRRALEESGIEFLFDASGKPGLREV</sequence>
<reference evidence="9" key="1">
    <citation type="journal article" date="2021" name="Front. Microbiol.">
        <title>Comprehensive Comparative Genomics and Phenotyping of Methylobacterium Species.</title>
        <authorList>
            <person name="Alessa O."/>
            <person name="Ogura Y."/>
            <person name="Fujitani Y."/>
            <person name="Takami H."/>
            <person name="Hayashi T."/>
            <person name="Sahin N."/>
            <person name="Tani A."/>
        </authorList>
    </citation>
    <scope>NUCLEOTIDE SEQUENCE</scope>
    <source>
        <strain evidence="9">NBRC 15689</strain>
    </source>
</reference>
<comment type="caution">
    <text evidence="9">The sequence shown here is derived from an EMBL/GenBank/DDBJ whole genome shotgun (WGS) entry which is preliminary data.</text>
</comment>
<dbReference type="PANTHER" id="PTHR43304">
    <property type="entry name" value="PHYTOCHROME-LIKE PROTEIN CPH1"/>
    <property type="match status" value="1"/>
</dbReference>
<reference evidence="9" key="2">
    <citation type="submission" date="2021-08" db="EMBL/GenBank/DDBJ databases">
        <authorList>
            <person name="Tani A."/>
            <person name="Ola A."/>
            <person name="Ogura Y."/>
            <person name="Katsura K."/>
            <person name="Hayashi T."/>
        </authorList>
    </citation>
    <scope>NUCLEOTIDE SEQUENCE</scope>
    <source>
        <strain evidence="9">NBRC 15689</strain>
    </source>
</reference>
<evidence type="ECO:0000313" key="10">
    <source>
        <dbReference type="Proteomes" id="UP001055156"/>
    </source>
</evidence>
<dbReference type="InterPro" id="IPR000014">
    <property type="entry name" value="PAS"/>
</dbReference>
<dbReference type="Pfam" id="PF13560">
    <property type="entry name" value="HTH_31"/>
    <property type="match status" value="1"/>
</dbReference>
<dbReference type="CDD" id="cd00093">
    <property type="entry name" value="HTH_XRE"/>
    <property type="match status" value="1"/>
</dbReference>
<dbReference type="InterPro" id="IPR052162">
    <property type="entry name" value="Sensor_kinase/Photoreceptor"/>
</dbReference>
<evidence type="ECO:0000256" key="2">
    <source>
        <dbReference type="ARBA" id="ARBA00012438"/>
    </source>
</evidence>
<dbReference type="PROSITE" id="PS50943">
    <property type="entry name" value="HTH_CROC1"/>
    <property type="match status" value="1"/>
</dbReference>
<dbReference type="InterPro" id="IPR013655">
    <property type="entry name" value="PAS_fold_3"/>
</dbReference>
<dbReference type="InterPro" id="IPR001387">
    <property type="entry name" value="Cro/C1-type_HTH"/>
</dbReference>
<organism evidence="9 10">
    <name type="scientific">Methylobacterium organophilum</name>
    <dbReference type="NCBI Taxonomy" id="410"/>
    <lineage>
        <taxon>Bacteria</taxon>
        <taxon>Pseudomonadati</taxon>
        <taxon>Pseudomonadota</taxon>
        <taxon>Alphaproteobacteria</taxon>
        <taxon>Hyphomicrobiales</taxon>
        <taxon>Methylobacteriaceae</taxon>
        <taxon>Methylobacterium</taxon>
    </lineage>
</organism>
<dbReference type="CDD" id="cd00130">
    <property type="entry name" value="PAS"/>
    <property type="match status" value="2"/>
</dbReference>
<keyword evidence="4" id="KW-0808">Transferase</keyword>
<dbReference type="Gene3D" id="1.10.260.40">
    <property type="entry name" value="lambda repressor-like DNA-binding domains"/>
    <property type="match status" value="1"/>
</dbReference>
<feature type="domain" description="HTH cro/C1-type" evidence="8">
    <location>
        <begin position="295"/>
        <end position="351"/>
    </location>
</feature>
<dbReference type="InterPro" id="IPR010982">
    <property type="entry name" value="Lambda_DNA-bd_dom_sf"/>
</dbReference>
<dbReference type="Pfam" id="PF08447">
    <property type="entry name" value="PAS_3"/>
    <property type="match status" value="2"/>
</dbReference>
<dbReference type="PROSITE" id="PS50113">
    <property type="entry name" value="PAC"/>
    <property type="match status" value="2"/>
</dbReference>
<dbReference type="SUPFAM" id="SSF55785">
    <property type="entry name" value="PYP-like sensor domain (PAS domain)"/>
    <property type="match status" value="2"/>
</dbReference>
<comment type="catalytic activity">
    <reaction evidence="1">
        <text>ATP + protein L-histidine = ADP + protein N-phospho-L-histidine.</text>
        <dbReference type="EC" id="2.7.13.3"/>
    </reaction>
</comment>
<evidence type="ECO:0000256" key="1">
    <source>
        <dbReference type="ARBA" id="ARBA00000085"/>
    </source>
</evidence>